<dbReference type="AlphaFoldDB" id="A0A7G9B6I0"/>
<dbReference type="GO" id="GO:0003700">
    <property type="term" value="F:DNA-binding transcription factor activity"/>
    <property type="evidence" value="ECO:0007669"/>
    <property type="project" value="InterPro"/>
</dbReference>
<dbReference type="Proteomes" id="UP000515960">
    <property type="component" value="Chromosome"/>
</dbReference>
<dbReference type="RefSeq" id="WP_187333633.1">
    <property type="nucleotide sequence ID" value="NZ_CP060490.1"/>
</dbReference>
<dbReference type="Gene3D" id="1.10.10.10">
    <property type="entry name" value="Winged helix-like DNA-binding domain superfamily/Winged helix DNA-binding domain"/>
    <property type="match status" value="1"/>
</dbReference>
<protein>
    <submittedName>
        <fullName evidence="2">Winged helix-turn-helix transcriptional regulator</fullName>
    </submittedName>
</protein>
<dbReference type="SUPFAM" id="SSF46785">
    <property type="entry name" value="Winged helix' DNA-binding domain"/>
    <property type="match status" value="1"/>
</dbReference>
<gene>
    <name evidence="2" type="ORF">H8790_03815</name>
</gene>
<organism evidence="2 3">
    <name type="scientific">Oscillibacter hominis</name>
    <dbReference type="NCBI Taxonomy" id="2763056"/>
    <lineage>
        <taxon>Bacteria</taxon>
        <taxon>Bacillati</taxon>
        <taxon>Bacillota</taxon>
        <taxon>Clostridia</taxon>
        <taxon>Eubacteriales</taxon>
        <taxon>Oscillospiraceae</taxon>
        <taxon>Oscillibacter</taxon>
    </lineage>
</organism>
<sequence length="148" mass="16848">MKIESQNLFNDINRAIIKCRGLYSAWSANHGISYHEMLVIYTIREFGFCTQKHICDSYLLPRQTMNNVISGMRKNGLLVYSSEHSVGREKAFVLSDKGETYAAPLLDSLDILESGALERLGSEKMAMLIQLLSEYDKALYTVMEVKKE</sequence>
<evidence type="ECO:0000313" key="3">
    <source>
        <dbReference type="Proteomes" id="UP000515960"/>
    </source>
</evidence>
<reference evidence="2 3" key="1">
    <citation type="submission" date="2020-08" db="EMBL/GenBank/DDBJ databases">
        <authorList>
            <person name="Liu C."/>
            <person name="Sun Q."/>
        </authorList>
    </citation>
    <scope>NUCLEOTIDE SEQUENCE [LARGE SCALE GENOMIC DNA]</scope>
    <source>
        <strain evidence="2 3">NSJ-62</strain>
    </source>
</reference>
<dbReference type="InterPro" id="IPR000835">
    <property type="entry name" value="HTH_MarR-typ"/>
</dbReference>
<dbReference type="SMART" id="SM00347">
    <property type="entry name" value="HTH_MARR"/>
    <property type="match status" value="1"/>
</dbReference>
<dbReference type="InterPro" id="IPR036388">
    <property type="entry name" value="WH-like_DNA-bd_sf"/>
</dbReference>
<name>A0A7G9B6I0_9FIRM</name>
<accession>A0A7G9B6I0</accession>
<dbReference type="KEGG" id="ohi:H8790_03815"/>
<evidence type="ECO:0000313" key="2">
    <source>
        <dbReference type="EMBL" id="QNL45161.1"/>
    </source>
</evidence>
<dbReference type="InterPro" id="IPR036390">
    <property type="entry name" value="WH_DNA-bd_sf"/>
</dbReference>
<feature type="domain" description="HTH marR-type" evidence="1">
    <location>
        <begin position="25"/>
        <end position="125"/>
    </location>
</feature>
<proteinExistence type="predicted"/>
<dbReference type="EMBL" id="CP060490">
    <property type="protein sequence ID" value="QNL45161.1"/>
    <property type="molecule type" value="Genomic_DNA"/>
</dbReference>
<evidence type="ECO:0000259" key="1">
    <source>
        <dbReference type="SMART" id="SM00347"/>
    </source>
</evidence>
<keyword evidence="3" id="KW-1185">Reference proteome</keyword>